<accession>A0A1N6EXS1</accession>
<evidence type="ECO:0000313" key="3">
    <source>
        <dbReference type="Proteomes" id="UP000184699"/>
    </source>
</evidence>
<keyword evidence="1" id="KW-0812">Transmembrane</keyword>
<gene>
    <name evidence="2" type="ORF">SAMN05443544_1551</name>
</gene>
<evidence type="ECO:0000256" key="1">
    <source>
        <dbReference type="SAM" id="Phobius"/>
    </source>
</evidence>
<feature type="transmembrane region" description="Helical" evidence="1">
    <location>
        <begin position="55"/>
        <end position="82"/>
    </location>
</feature>
<protein>
    <submittedName>
        <fullName evidence="2">Uncharacterized protein</fullName>
    </submittedName>
</protein>
<dbReference type="RefSeq" id="WP_074259774.1">
    <property type="nucleotide sequence ID" value="NZ_FSRJ01000002.1"/>
</dbReference>
<dbReference type="EMBL" id="FSRJ01000002">
    <property type="protein sequence ID" value="SIN87733.1"/>
    <property type="molecule type" value="Genomic_DNA"/>
</dbReference>
<evidence type="ECO:0000313" key="2">
    <source>
        <dbReference type="EMBL" id="SIN87733.1"/>
    </source>
</evidence>
<sequence length="114" mass="11630">MTIAPERPSRASRTAGGWAIGLAIAAVVLVALAWIGVGILALLDAIEAGDLEAFGWVLMAGLFLSMLVLPFAVILGVVAIVLAAWARRFVVLGVGVVSVIAAVVLLIQLVSSIG</sequence>
<reference evidence="3" key="1">
    <citation type="submission" date="2016-11" db="EMBL/GenBank/DDBJ databases">
        <authorList>
            <person name="Varghese N."/>
            <person name="Submissions S."/>
        </authorList>
    </citation>
    <scope>NUCLEOTIDE SEQUENCE [LARGE SCALE GENOMIC DNA]</scope>
    <source>
        <strain evidence="3">DSM 8595</strain>
    </source>
</reference>
<keyword evidence="3" id="KW-1185">Reference proteome</keyword>
<organism evidence="2 3">
    <name type="scientific">Agromyces cerinus subsp. cerinus</name>
    <dbReference type="NCBI Taxonomy" id="232089"/>
    <lineage>
        <taxon>Bacteria</taxon>
        <taxon>Bacillati</taxon>
        <taxon>Actinomycetota</taxon>
        <taxon>Actinomycetes</taxon>
        <taxon>Micrococcales</taxon>
        <taxon>Microbacteriaceae</taxon>
        <taxon>Agromyces</taxon>
    </lineage>
</organism>
<keyword evidence="1" id="KW-1133">Transmembrane helix</keyword>
<dbReference type="STRING" id="232089.SAMN05443544_1551"/>
<keyword evidence="1" id="KW-0472">Membrane</keyword>
<name>A0A1N6EXS1_9MICO</name>
<dbReference type="Proteomes" id="UP000184699">
    <property type="component" value="Unassembled WGS sequence"/>
</dbReference>
<proteinExistence type="predicted"/>
<feature type="transmembrane region" description="Helical" evidence="1">
    <location>
        <begin position="20"/>
        <end position="43"/>
    </location>
</feature>
<dbReference type="AlphaFoldDB" id="A0A1N6EXS1"/>
<feature type="transmembrane region" description="Helical" evidence="1">
    <location>
        <begin position="89"/>
        <end position="110"/>
    </location>
</feature>